<dbReference type="PANTHER" id="PTHR20982">
    <property type="entry name" value="RIBOSOME RECYCLING FACTOR"/>
    <property type="match status" value="1"/>
</dbReference>
<protein>
    <submittedName>
        <fullName evidence="4">Ribosome-recycling factor, putative</fullName>
    </submittedName>
</protein>
<evidence type="ECO:0000313" key="4">
    <source>
        <dbReference type="EMBL" id="CRG99000.1"/>
    </source>
</evidence>
<dbReference type="RefSeq" id="XP_028532009.1">
    <property type="nucleotide sequence ID" value="XM_028675418.1"/>
</dbReference>
<sequence>MNFGSKKQKEKVGKETKKIRKILKISNIKIDEIENVNLSENKKIVNEKNKVDYKVYDLKIQDIIRNFENKIRKIFSNCLNIETFNNIPITKDKKNFKLSDLAQVVIKSSNLIYFYPYMISDIQKIIHNLKLKDNSWNPTTSDDSQYILLQIPPLTNEVKLKKKKEAKDLLEKIKTDIRNIRYKIRDDIIKNMEGEEWKVVEKNKLDNYIKTKIKNIESIYENSIKNY</sequence>
<evidence type="ECO:0000313" key="5">
    <source>
        <dbReference type="Proteomes" id="UP000220158"/>
    </source>
</evidence>
<gene>
    <name evidence="4" type="primary">RRF2</name>
    <name evidence="4" type="ORF">PRELSG_0515800</name>
</gene>
<dbReference type="OrthoDB" id="386993at2759"/>
<dbReference type="GeneID" id="39735101"/>
<dbReference type="Proteomes" id="UP000220158">
    <property type="component" value="Chromosome 5"/>
</dbReference>
<reference evidence="4 5" key="1">
    <citation type="submission" date="2015-04" db="EMBL/GenBank/DDBJ databases">
        <authorList>
            <consortium name="Pathogen Informatics"/>
        </authorList>
    </citation>
    <scope>NUCLEOTIDE SEQUENCE [LARGE SCALE GENOMIC DNA]</scope>
    <source>
        <strain evidence="4 5">SGS1</strain>
    </source>
</reference>
<evidence type="ECO:0000256" key="2">
    <source>
        <dbReference type="ARBA" id="ARBA00022917"/>
    </source>
</evidence>
<organism evidence="4 5">
    <name type="scientific">Plasmodium relictum</name>
    <dbReference type="NCBI Taxonomy" id="85471"/>
    <lineage>
        <taxon>Eukaryota</taxon>
        <taxon>Sar</taxon>
        <taxon>Alveolata</taxon>
        <taxon>Apicomplexa</taxon>
        <taxon>Aconoidasida</taxon>
        <taxon>Haemosporida</taxon>
        <taxon>Plasmodiidae</taxon>
        <taxon>Plasmodium</taxon>
        <taxon>Plasmodium (Haemamoeba)</taxon>
    </lineage>
</organism>
<dbReference type="Pfam" id="PF01765">
    <property type="entry name" value="RRF"/>
    <property type="match status" value="1"/>
</dbReference>
<dbReference type="GO" id="GO:0043023">
    <property type="term" value="F:ribosomal large subunit binding"/>
    <property type="evidence" value="ECO:0007669"/>
    <property type="project" value="TreeGrafter"/>
</dbReference>
<dbReference type="SUPFAM" id="SSF55194">
    <property type="entry name" value="Ribosome recycling factor, RRF"/>
    <property type="match status" value="1"/>
</dbReference>
<dbReference type="VEuPathDB" id="PlasmoDB:PRELSG_0515800"/>
<dbReference type="GO" id="GO:0006412">
    <property type="term" value="P:translation"/>
    <property type="evidence" value="ECO:0007669"/>
    <property type="project" value="UniProtKB-KW"/>
</dbReference>
<name>A0A1J1H247_PLARL</name>
<dbReference type="PANTHER" id="PTHR20982:SF3">
    <property type="entry name" value="MITOCHONDRIAL RIBOSOME RECYCLING FACTOR PSEUDO 1"/>
    <property type="match status" value="1"/>
</dbReference>
<proteinExistence type="inferred from homology"/>
<dbReference type="EMBL" id="LN835300">
    <property type="protein sequence ID" value="CRG99000.1"/>
    <property type="molecule type" value="Genomic_DNA"/>
</dbReference>
<dbReference type="InterPro" id="IPR036191">
    <property type="entry name" value="RRF_sf"/>
</dbReference>
<dbReference type="Gene3D" id="3.30.1360.40">
    <property type="match status" value="1"/>
</dbReference>
<evidence type="ECO:0000259" key="3">
    <source>
        <dbReference type="Pfam" id="PF01765"/>
    </source>
</evidence>
<dbReference type="Gene3D" id="1.10.132.20">
    <property type="entry name" value="Ribosome-recycling factor"/>
    <property type="match status" value="1"/>
</dbReference>
<keyword evidence="2" id="KW-0648">Protein biosynthesis</keyword>
<dbReference type="GO" id="GO:0005739">
    <property type="term" value="C:mitochondrion"/>
    <property type="evidence" value="ECO:0007669"/>
    <property type="project" value="TreeGrafter"/>
</dbReference>
<feature type="domain" description="Ribosome recycling factor" evidence="3">
    <location>
        <begin position="68"/>
        <end position="224"/>
    </location>
</feature>
<dbReference type="InterPro" id="IPR023584">
    <property type="entry name" value="Ribosome_recyc_fac_dom"/>
</dbReference>
<accession>A0A1J1H247</accession>
<dbReference type="InterPro" id="IPR002661">
    <property type="entry name" value="Ribosome_recyc_fac"/>
</dbReference>
<dbReference type="AlphaFoldDB" id="A0A1J1H247"/>
<dbReference type="OMA" id="NINKGCY"/>
<evidence type="ECO:0000256" key="1">
    <source>
        <dbReference type="ARBA" id="ARBA00005912"/>
    </source>
</evidence>
<keyword evidence="5" id="KW-1185">Reference proteome</keyword>
<dbReference type="KEGG" id="prel:PRELSG_0515800"/>
<comment type="similarity">
    <text evidence="1">Belongs to the RRF family.</text>
</comment>